<dbReference type="EMBL" id="FTMD01000002">
    <property type="protein sequence ID" value="SIQ15089.1"/>
    <property type="molecule type" value="Genomic_DNA"/>
</dbReference>
<dbReference type="Pfam" id="PF00126">
    <property type="entry name" value="HTH_1"/>
    <property type="match status" value="1"/>
</dbReference>
<protein>
    <submittedName>
        <fullName evidence="6">DNA-binding transcriptional regulator, LysR family</fullName>
    </submittedName>
</protein>
<accession>A0A1N6QEP3</accession>
<name>A0A1N6QEP3_9RHOO</name>
<sequence>MPINEMRAISTFTKAVELGSLRKAAAALGVSPQAASQAVAQLEQHLGVRLLHRTTRHIALTEEGRQFLESAQPAMAMLERALRRVTVAKDEIAGPLRIIAPRSSFASLLWPVINAFCQQHPDVQPDLHLDDQIANWVQERADVGFRIGSPPEEGLIARKLFVVPLIICAAPAYLERYGVPKSLDELSAHRCSVFRHPATGLVYPWFLKIGNEVVQRDFPPALSTNDAETELQAVLDGMVIGQLAGFSAVPHLRAGRLVPLLTQYMTDHMSVHLFYGSRRAQPARVRKFIDFAVERLTDSPDHVLGDSEIRDMAGTTIGLSS</sequence>
<gene>
    <name evidence="6" type="ORF">SAMN05421829_102470</name>
</gene>
<dbReference type="RefSeq" id="WP_076600951.1">
    <property type="nucleotide sequence ID" value="NZ_FTMD01000002.1"/>
</dbReference>
<dbReference type="Pfam" id="PF03466">
    <property type="entry name" value="LysR_substrate"/>
    <property type="match status" value="1"/>
</dbReference>
<dbReference type="PANTHER" id="PTHR30537:SF5">
    <property type="entry name" value="HTH-TYPE TRANSCRIPTIONAL ACTIVATOR TTDR-RELATED"/>
    <property type="match status" value="1"/>
</dbReference>
<dbReference type="Gene3D" id="1.10.10.10">
    <property type="entry name" value="Winged helix-like DNA-binding domain superfamily/Winged helix DNA-binding domain"/>
    <property type="match status" value="1"/>
</dbReference>
<dbReference type="InterPro" id="IPR058163">
    <property type="entry name" value="LysR-type_TF_proteobact-type"/>
</dbReference>
<dbReference type="InterPro" id="IPR036390">
    <property type="entry name" value="WH_DNA-bd_sf"/>
</dbReference>
<dbReference type="InterPro" id="IPR005119">
    <property type="entry name" value="LysR_subst-bd"/>
</dbReference>
<dbReference type="Proteomes" id="UP000186819">
    <property type="component" value="Unassembled WGS sequence"/>
</dbReference>
<dbReference type="PROSITE" id="PS50931">
    <property type="entry name" value="HTH_LYSR"/>
    <property type="match status" value="1"/>
</dbReference>
<keyword evidence="3 6" id="KW-0238">DNA-binding</keyword>
<dbReference type="STRING" id="34027.SAMN05421829_102470"/>
<evidence type="ECO:0000256" key="2">
    <source>
        <dbReference type="ARBA" id="ARBA00023015"/>
    </source>
</evidence>
<dbReference type="FunFam" id="1.10.10.10:FF:000001">
    <property type="entry name" value="LysR family transcriptional regulator"/>
    <property type="match status" value="1"/>
</dbReference>
<reference evidence="7" key="1">
    <citation type="submission" date="2017-01" db="EMBL/GenBank/DDBJ databases">
        <authorList>
            <person name="Varghese N."/>
            <person name="Submissions S."/>
        </authorList>
    </citation>
    <scope>NUCLEOTIDE SEQUENCE [LARGE SCALE GENOMIC DNA]</scope>
    <source>
        <strain evidence="7">ATCC 51758</strain>
    </source>
</reference>
<keyword evidence="2" id="KW-0805">Transcription regulation</keyword>
<evidence type="ECO:0000313" key="6">
    <source>
        <dbReference type="EMBL" id="SIQ15089.1"/>
    </source>
</evidence>
<dbReference type="InterPro" id="IPR000847">
    <property type="entry name" value="LysR_HTH_N"/>
</dbReference>
<dbReference type="InterPro" id="IPR036388">
    <property type="entry name" value="WH-like_DNA-bd_sf"/>
</dbReference>
<evidence type="ECO:0000259" key="5">
    <source>
        <dbReference type="PROSITE" id="PS50931"/>
    </source>
</evidence>
<organism evidence="6 7">
    <name type="scientific">Aromatoleum tolulyticum</name>
    <dbReference type="NCBI Taxonomy" id="34027"/>
    <lineage>
        <taxon>Bacteria</taxon>
        <taxon>Pseudomonadati</taxon>
        <taxon>Pseudomonadota</taxon>
        <taxon>Betaproteobacteria</taxon>
        <taxon>Rhodocyclales</taxon>
        <taxon>Rhodocyclaceae</taxon>
        <taxon>Aromatoleum</taxon>
    </lineage>
</organism>
<keyword evidence="4" id="KW-0804">Transcription</keyword>
<dbReference type="GO" id="GO:0003677">
    <property type="term" value="F:DNA binding"/>
    <property type="evidence" value="ECO:0007669"/>
    <property type="project" value="UniProtKB-KW"/>
</dbReference>
<proteinExistence type="inferred from homology"/>
<dbReference type="AlphaFoldDB" id="A0A1N6QEP3"/>
<dbReference type="OrthoDB" id="8523827at2"/>
<dbReference type="SUPFAM" id="SSF53850">
    <property type="entry name" value="Periplasmic binding protein-like II"/>
    <property type="match status" value="1"/>
</dbReference>
<dbReference type="Gene3D" id="3.40.190.290">
    <property type="match status" value="1"/>
</dbReference>
<keyword evidence="7" id="KW-1185">Reference proteome</keyword>
<comment type="similarity">
    <text evidence="1">Belongs to the LysR transcriptional regulatory family.</text>
</comment>
<evidence type="ECO:0000256" key="1">
    <source>
        <dbReference type="ARBA" id="ARBA00009437"/>
    </source>
</evidence>
<dbReference type="SUPFAM" id="SSF46785">
    <property type="entry name" value="Winged helix' DNA-binding domain"/>
    <property type="match status" value="1"/>
</dbReference>
<dbReference type="PANTHER" id="PTHR30537">
    <property type="entry name" value="HTH-TYPE TRANSCRIPTIONAL REGULATOR"/>
    <property type="match status" value="1"/>
</dbReference>
<evidence type="ECO:0000256" key="3">
    <source>
        <dbReference type="ARBA" id="ARBA00023125"/>
    </source>
</evidence>
<feature type="domain" description="HTH lysR-type" evidence="5">
    <location>
        <begin position="1"/>
        <end position="61"/>
    </location>
</feature>
<dbReference type="CDD" id="cd08422">
    <property type="entry name" value="PBP2_CrgA_like"/>
    <property type="match status" value="1"/>
</dbReference>
<evidence type="ECO:0000313" key="7">
    <source>
        <dbReference type="Proteomes" id="UP000186819"/>
    </source>
</evidence>
<dbReference type="GO" id="GO:0003700">
    <property type="term" value="F:DNA-binding transcription factor activity"/>
    <property type="evidence" value="ECO:0007669"/>
    <property type="project" value="InterPro"/>
</dbReference>
<evidence type="ECO:0000256" key="4">
    <source>
        <dbReference type="ARBA" id="ARBA00023163"/>
    </source>
</evidence>